<comment type="caution">
    <text evidence="2">The sequence shown here is derived from an EMBL/GenBank/DDBJ whole genome shotgun (WGS) entry which is preliminary data.</text>
</comment>
<feature type="transmembrane region" description="Helical" evidence="1">
    <location>
        <begin position="20"/>
        <end position="42"/>
    </location>
</feature>
<keyword evidence="1" id="KW-0472">Membrane</keyword>
<evidence type="ECO:0000313" key="3">
    <source>
        <dbReference type="Proteomes" id="UP000266723"/>
    </source>
</evidence>
<protein>
    <submittedName>
        <fullName evidence="2">Uncharacterized protein</fullName>
    </submittedName>
</protein>
<gene>
    <name evidence="2" type="ORF">DY000_02047947</name>
</gene>
<evidence type="ECO:0000256" key="1">
    <source>
        <dbReference type="SAM" id="Phobius"/>
    </source>
</evidence>
<keyword evidence="3" id="KW-1185">Reference proteome</keyword>
<organism evidence="2 3">
    <name type="scientific">Brassica cretica</name>
    <name type="common">Mustard</name>
    <dbReference type="NCBI Taxonomy" id="69181"/>
    <lineage>
        <taxon>Eukaryota</taxon>
        <taxon>Viridiplantae</taxon>
        <taxon>Streptophyta</taxon>
        <taxon>Embryophyta</taxon>
        <taxon>Tracheophyta</taxon>
        <taxon>Spermatophyta</taxon>
        <taxon>Magnoliopsida</taxon>
        <taxon>eudicotyledons</taxon>
        <taxon>Gunneridae</taxon>
        <taxon>Pentapetalae</taxon>
        <taxon>rosids</taxon>
        <taxon>malvids</taxon>
        <taxon>Brassicales</taxon>
        <taxon>Brassicaceae</taxon>
        <taxon>Brassiceae</taxon>
        <taxon>Brassica</taxon>
    </lineage>
</organism>
<reference evidence="2 3" key="1">
    <citation type="journal article" date="2020" name="BMC Genomics">
        <title>Intraspecific diversification of the crop wild relative Brassica cretica Lam. using demographic model selection.</title>
        <authorList>
            <person name="Kioukis A."/>
            <person name="Michalopoulou V.A."/>
            <person name="Briers L."/>
            <person name="Pirintsos S."/>
            <person name="Studholme D.J."/>
            <person name="Pavlidis P."/>
            <person name="Sarris P.F."/>
        </authorList>
    </citation>
    <scope>NUCLEOTIDE SEQUENCE [LARGE SCALE GENOMIC DNA]</scope>
    <source>
        <strain evidence="3">cv. PFS-1207/04</strain>
    </source>
</reference>
<name>A0ABQ7EQ68_BRACR</name>
<keyword evidence="1" id="KW-0812">Transmembrane</keyword>
<dbReference type="Proteomes" id="UP000266723">
    <property type="component" value="Unassembled WGS sequence"/>
</dbReference>
<accession>A0ABQ7EQ68</accession>
<dbReference type="EMBL" id="QGKV02000297">
    <property type="protein sequence ID" value="KAF3605669.1"/>
    <property type="molecule type" value="Genomic_DNA"/>
</dbReference>
<keyword evidence="1" id="KW-1133">Transmembrane helix</keyword>
<evidence type="ECO:0000313" key="2">
    <source>
        <dbReference type="EMBL" id="KAF3605669.1"/>
    </source>
</evidence>
<proteinExistence type="predicted"/>
<sequence length="108" mass="11810">MKNVSKVWVPYDISPCPDELTIGLEFATLMVGFTTVLLGFIVTSNTSPDSCVIDVKVGVVCDPVHSDSTTHDHSDAFIPPVSQVYPAYAETYKNHSRTSPIVLHLFQA</sequence>